<organism evidence="1">
    <name type="scientific">plant metagenome</name>
    <dbReference type="NCBI Taxonomy" id="1297885"/>
    <lineage>
        <taxon>unclassified sequences</taxon>
        <taxon>metagenomes</taxon>
        <taxon>organismal metagenomes</taxon>
    </lineage>
</organism>
<gene>
    <name evidence="1" type="ORF">ANK2_4101</name>
</gene>
<dbReference type="EMBL" id="CAADIF010000005">
    <property type="protein sequence ID" value="VFR61039.1"/>
    <property type="molecule type" value="Genomic_DNA"/>
</dbReference>
<name>A0A484SIC6_9ZZZZ</name>
<reference evidence="1" key="1">
    <citation type="submission" date="2019-03" db="EMBL/GenBank/DDBJ databases">
        <authorList>
            <person name="Danneels B."/>
        </authorList>
    </citation>
    <scope>NUCLEOTIDE SEQUENCE</scope>
</reference>
<dbReference type="AlphaFoldDB" id="A0A484SIC6"/>
<evidence type="ECO:0000313" key="1">
    <source>
        <dbReference type="EMBL" id="VFR61039.1"/>
    </source>
</evidence>
<protein>
    <submittedName>
        <fullName evidence="1">Uncharacterized protein</fullName>
    </submittedName>
</protein>
<proteinExistence type="predicted"/>
<sequence>MRRDEQSDQYGCTYRSLEGLGYLGMLSATPTDMAASVPRAAE</sequence>
<accession>A0A484SIC6</accession>